<gene>
    <name evidence="1" type="ORF">OC846_005148</name>
</gene>
<dbReference type="Proteomes" id="UP001176517">
    <property type="component" value="Unassembled WGS sequence"/>
</dbReference>
<organism evidence="1 2">
    <name type="scientific">Tilletia horrida</name>
    <dbReference type="NCBI Taxonomy" id="155126"/>
    <lineage>
        <taxon>Eukaryota</taxon>
        <taxon>Fungi</taxon>
        <taxon>Dikarya</taxon>
        <taxon>Basidiomycota</taxon>
        <taxon>Ustilaginomycotina</taxon>
        <taxon>Exobasidiomycetes</taxon>
        <taxon>Tilletiales</taxon>
        <taxon>Tilletiaceae</taxon>
        <taxon>Tilletia</taxon>
    </lineage>
</organism>
<proteinExistence type="predicted"/>
<evidence type="ECO:0000313" key="1">
    <source>
        <dbReference type="EMBL" id="KAK0546718.1"/>
    </source>
</evidence>
<sequence length="344" mass="39600">MSFVNFDTDWTEVNSHLMEIGIWKTFRNLSLRFPSPDLLPQRIAITDIIKGRPSQQSETVQAEARAQPEALLTEVNERASAKFSAHREDRKDCENSLAYNERGYARHVLDEGFLKVHVWEACLRPFAIEEERENLFWLDPGQIPNWLKIIPTEAKPQQELYGCPDAIVGLRLTAEQAKVVGDMQINVESDLGPASDPSASLDPTFLPLMVCMTLANWQRPCDPMHPESTLLLDRACVRTYAAMVGMRKFYHAANELAQKKNKQLPPQPPLLLPIFIDNYLTIWALEWVPEAERLPNKGLPYRCVMMEMIHMLRNYEHLTILHVWQVRKWAAVLLRTYLEALAEL</sequence>
<name>A0AAN6JQI7_9BASI</name>
<dbReference type="EMBL" id="JAPDMZ010000183">
    <property type="protein sequence ID" value="KAK0546718.1"/>
    <property type="molecule type" value="Genomic_DNA"/>
</dbReference>
<reference evidence="1" key="1">
    <citation type="journal article" date="2023" name="PhytoFront">
        <title>Draft Genome Resources of Seven Strains of Tilletia horrida, Causal Agent of Kernel Smut of Rice.</title>
        <authorList>
            <person name="Khanal S."/>
            <person name="Antony Babu S."/>
            <person name="Zhou X.G."/>
        </authorList>
    </citation>
    <scope>NUCLEOTIDE SEQUENCE</scope>
    <source>
        <strain evidence="1">TX6</strain>
    </source>
</reference>
<comment type="caution">
    <text evidence="1">The sequence shown here is derived from an EMBL/GenBank/DDBJ whole genome shotgun (WGS) entry which is preliminary data.</text>
</comment>
<keyword evidence="2" id="KW-1185">Reference proteome</keyword>
<accession>A0AAN6JQI7</accession>
<dbReference type="AlphaFoldDB" id="A0AAN6JQI7"/>
<evidence type="ECO:0000313" key="2">
    <source>
        <dbReference type="Proteomes" id="UP001176517"/>
    </source>
</evidence>
<protein>
    <submittedName>
        <fullName evidence="1">Uncharacterized protein</fullName>
    </submittedName>
</protein>